<gene>
    <name evidence="3" type="primary">yddE_3</name>
    <name evidence="3" type="ORF">NCTC11938_04296</name>
</gene>
<dbReference type="Pfam" id="PF02567">
    <property type="entry name" value="PhzC-PhzF"/>
    <property type="match status" value="1"/>
</dbReference>
<organism evidence="3 4">
    <name type="scientific">Proteus mirabilis</name>
    <dbReference type="NCBI Taxonomy" id="584"/>
    <lineage>
        <taxon>Bacteria</taxon>
        <taxon>Pseudomonadati</taxon>
        <taxon>Pseudomonadota</taxon>
        <taxon>Gammaproteobacteria</taxon>
        <taxon>Enterobacterales</taxon>
        <taxon>Morganellaceae</taxon>
        <taxon>Proteus</taxon>
    </lineage>
</organism>
<protein>
    <submittedName>
        <fullName evidence="3">Uncharacterized isomerase yddE</fullName>
        <ecNumber evidence="3">5.1.-.-</ecNumber>
    </submittedName>
</protein>
<dbReference type="Gene3D" id="3.10.310.10">
    <property type="entry name" value="Diaminopimelate Epimerase, Chain A, domain 1"/>
    <property type="match status" value="1"/>
</dbReference>
<dbReference type="GO" id="GO:0005737">
    <property type="term" value="C:cytoplasm"/>
    <property type="evidence" value="ECO:0007669"/>
    <property type="project" value="TreeGrafter"/>
</dbReference>
<dbReference type="PANTHER" id="PTHR13774:SF17">
    <property type="entry name" value="PHENAZINE BIOSYNTHESIS-LIKE DOMAIN-CONTAINING PROTEIN"/>
    <property type="match status" value="1"/>
</dbReference>
<comment type="similarity">
    <text evidence="1">Belongs to the PhzF family.</text>
</comment>
<name>A0A379GG77_PROMI</name>
<dbReference type="PANTHER" id="PTHR13774">
    <property type="entry name" value="PHENAZINE BIOSYNTHESIS PROTEIN"/>
    <property type="match status" value="1"/>
</dbReference>
<dbReference type="GO" id="GO:0016853">
    <property type="term" value="F:isomerase activity"/>
    <property type="evidence" value="ECO:0007669"/>
    <property type="project" value="UniProtKB-KW"/>
</dbReference>
<evidence type="ECO:0000256" key="1">
    <source>
        <dbReference type="ARBA" id="ARBA00008270"/>
    </source>
</evidence>
<proteinExistence type="inferred from homology"/>
<dbReference type="EMBL" id="UGTS01000006">
    <property type="protein sequence ID" value="SUC40014.1"/>
    <property type="molecule type" value="Genomic_DNA"/>
</dbReference>
<dbReference type="InterPro" id="IPR003719">
    <property type="entry name" value="Phenazine_PhzF-like"/>
</dbReference>
<evidence type="ECO:0000313" key="4">
    <source>
        <dbReference type="Proteomes" id="UP000254191"/>
    </source>
</evidence>
<dbReference type="EC" id="5.1.-.-" evidence="3"/>
<dbReference type="SUPFAM" id="SSF54506">
    <property type="entry name" value="Diaminopimelate epimerase-like"/>
    <property type="match status" value="1"/>
</dbReference>
<keyword evidence="2 3" id="KW-0413">Isomerase</keyword>
<accession>A0A379GG77</accession>
<evidence type="ECO:0000313" key="3">
    <source>
        <dbReference type="EMBL" id="SUC40014.1"/>
    </source>
</evidence>
<sequence length="102" mass="11402">MLDKWLPDDTLLKLANEIGLSETAFLVANHIRWFTPKVEVPLCGHATLATAFVLKTINKAPATSFKFHSLSGETHGILSLLKVLLSIFLKYLHLKSNHKTVH</sequence>
<dbReference type="AlphaFoldDB" id="A0A379GG77"/>
<evidence type="ECO:0000256" key="2">
    <source>
        <dbReference type="ARBA" id="ARBA00023235"/>
    </source>
</evidence>
<reference evidence="3 4" key="1">
    <citation type="submission" date="2018-06" db="EMBL/GenBank/DDBJ databases">
        <authorList>
            <consortium name="Pathogen Informatics"/>
            <person name="Doyle S."/>
        </authorList>
    </citation>
    <scope>NUCLEOTIDE SEQUENCE [LARGE SCALE GENOMIC DNA]</scope>
    <source>
        <strain evidence="3 4">NCTC11938</strain>
    </source>
</reference>
<dbReference type="Proteomes" id="UP000254191">
    <property type="component" value="Unassembled WGS sequence"/>
</dbReference>